<dbReference type="SMART" id="SM00228">
    <property type="entry name" value="PDZ"/>
    <property type="match status" value="1"/>
</dbReference>
<dbReference type="InterPro" id="IPR036034">
    <property type="entry name" value="PDZ_sf"/>
</dbReference>
<evidence type="ECO:0000313" key="8">
    <source>
        <dbReference type="Proteomes" id="UP000179010"/>
    </source>
</evidence>
<dbReference type="AlphaFoldDB" id="A0A1F4PND2"/>
<dbReference type="CDD" id="cd06782">
    <property type="entry name" value="cpPDZ_CPP-like"/>
    <property type="match status" value="1"/>
</dbReference>
<evidence type="ECO:0000256" key="4">
    <source>
        <dbReference type="ARBA" id="ARBA00022825"/>
    </source>
</evidence>
<dbReference type="STRING" id="1798539.A2994_03905"/>
<dbReference type="SUPFAM" id="SSF52096">
    <property type="entry name" value="ClpP/crotonase"/>
    <property type="match status" value="1"/>
</dbReference>
<comment type="similarity">
    <text evidence="1 5">Belongs to the peptidase S41A family.</text>
</comment>
<evidence type="ECO:0000256" key="5">
    <source>
        <dbReference type="RuleBase" id="RU004404"/>
    </source>
</evidence>
<evidence type="ECO:0000259" key="6">
    <source>
        <dbReference type="PROSITE" id="PS50106"/>
    </source>
</evidence>
<dbReference type="SMART" id="SM00245">
    <property type="entry name" value="TSPc"/>
    <property type="match status" value="1"/>
</dbReference>
<proteinExistence type="inferred from homology"/>
<feature type="domain" description="PDZ" evidence="6">
    <location>
        <begin position="115"/>
        <end position="179"/>
    </location>
</feature>
<dbReference type="PANTHER" id="PTHR32060">
    <property type="entry name" value="TAIL-SPECIFIC PROTEASE"/>
    <property type="match status" value="1"/>
</dbReference>
<accession>A0A1F4PND2</accession>
<dbReference type="EMBL" id="METE01000010">
    <property type="protein sequence ID" value="OGB85145.1"/>
    <property type="molecule type" value="Genomic_DNA"/>
</dbReference>
<dbReference type="InterPro" id="IPR029045">
    <property type="entry name" value="ClpP/crotonase-like_dom_sf"/>
</dbReference>
<dbReference type="GO" id="GO:0007165">
    <property type="term" value="P:signal transduction"/>
    <property type="evidence" value="ECO:0007669"/>
    <property type="project" value="TreeGrafter"/>
</dbReference>
<dbReference type="Proteomes" id="UP000179010">
    <property type="component" value="Unassembled WGS sequence"/>
</dbReference>
<dbReference type="NCBIfam" id="TIGR00225">
    <property type="entry name" value="prc"/>
    <property type="match status" value="1"/>
</dbReference>
<reference evidence="7 8" key="1">
    <citation type="journal article" date="2016" name="Nat. Commun.">
        <title>Thousands of microbial genomes shed light on interconnected biogeochemical processes in an aquifer system.</title>
        <authorList>
            <person name="Anantharaman K."/>
            <person name="Brown C.T."/>
            <person name="Hug L.A."/>
            <person name="Sharon I."/>
            <person name="Castelle C.J."/>
            <person name="Probst A.J."/>
            <person name="Thomas B.C."/>
            <person name="Singh A."/>
            <person name="Wilkins M.J."/>
            <person name="Karaoz U."/>
            <person name="Brodie E.L."/>
            <person name="Williams K.H."/>
            <person name="Hubbard S.S."/>
            <person name="Banfield J.F."/>
        </authorList>
    </citation>
    <scope>NUCLEOTIDE SEQUENCE [LARGE SCALE GENOMIC DNA]</scope>
</reference>
<keyword evidence="3 5" id="KW-0378">Hydrolase</keyword>
<dbReference type="CDD" id="cd07560">
    <property type="entry name" value="Peptidase_S41_CPP"/>
    <property type="match status" value="1"/>
</dbReference>
<keyword evidence="2 5" id="KW-0645">Protease</keyword>
<comment type="caution">
    <text evidence="7">The sequence shown here is derived from an EMBL/GenBank/DDBJ whole genome shotgun (WGS) entry which is preliminary data.</text>
</comment>
<evidence type="ECO:0000313" key="7">
    <source>
        <dbReference type="EMBL" id="OGB85145.1"/>
    </source>
</evidence>
<dbReference type="GO" id="GO:0006508">
    <property type="term" value="P:proteolysis"/>
    <property type="evidence" value="ECO:0007669"/>
    <property type="project" value="UniProtKB-KW"/>
</dbReference>
<name>A0A1F4PND2_UNCK3</name>
<sequence>MRKTKSSNPSTKLALSGVLIVIVLSLTYSLGFIRGSHQRLTADNFSAVFRGGFGAAENSVPNFSLYETVLDLMKTKYTGDIDYLNVLYGTIKGAVAGLGDPYTSFTTPDENQEFFSSLSGTYEGVGVEIDFVGERLLVVATLEGSPAAVAGLQPKDEIVAVDGRIVTGMTISQAVSLIQGPRGSEVVLTIWREGDNDPQDVKLIRQVVKVASVRLEIKDDIAVLRISKFGSDTEQLFKKAVARILSDGAKGIVLDLRNNPGGFLDVSVKVANEFLSGGMIVEERFKDGKSTPFSADGNGKLSALPIVVLVDGGSASAAEIVAGALRDNGRGQLVGETTYGKGSVQEVEEFSDGSALRITVAHWFTPLGTSISEGGLKPDIVVKNEETGDAQLDKAISELKKLIR</sequence>
<organism evidence="7 8">
    <name type="scientific">candidate division Kazan bacterium RIFCSPLOWO2_01_FULL_48_13</name>
    <dbReference type="NCBI Taxonomy" id="1798539"/>
    <lineage>
        <taxon>Bacteria</taxon>
        <taxon>Bacteria division Kazan-3B-28</taxon>
    </lineage>
</organism>
<protein>
    <recommendedName>
        <fullName evidence="6">PDZ domain-containing protein</fullName>
    </recommendedName>
</protein>
<evidence type="ECO:0000256" key="2">
    <source>
        <dbReference type="ARBA" id="ARBA00022670"/>
    </source>
</evidence>
<dbReference type="GO" id="GO:0004175">
    <property type="term" value="F:endopeptidase activity"/>
    <property type="evidence" value="ECO:0007669"/>
    <property type="project" value="TreeGrafter"/>
</dbReference>
<dbReference type="Pfam" id="PF03572">
    <property type="entry name" value="Peptidase_S41"/>
    <property type="match status" value="1"/>
</dbReference>
<dbReference type="InterPro" id="IPR001478">
    <property type="entry name" value="PDZ"/>
</dbReference>
<dbReference type="PROSITE" id="PS50106">
    <property type="entry name" value="PDZ"/>
    <property type="match status" value="1"/>
</dbReference>
<dbReference type="PANTHER" id="PTHR32060:SF30">
    <property type="entry name" value="CARBOXY-TERMINAL PROCESSING PROTEASE CTPA"/>
    <property type="match status" value="1"/>
</dbReference>
<dbReference type="SUPFAM" id="SSF50156">
    <property type="entry name" value="PDZ domain-like"/>
    <property type="match status" value="1"/>
</dbReference>
<keyword evidence="4 5" id="KW-0720">Serine protease</keyword>
<dbReference type="Gene3D" id="3.30.750.44">
    <property type="match status" value="1"/>
</dbReference>
<evidence type="ECO:0000256" key="3">
    <source>
        <dbReference type="ARBA" id="ARBA00022801"/>
    </source>
</evidence>
<dbReference type="Gene3D" id="2.30.42.10">
    <property type="match status" value="1"/>
</dbReference>
<dbReference type="InterPro" id="IPR005151">
    <property type="entry name" value="Tail-specific_protease"/>
</dbReference>
<dbReference type="InterPro" id="IPR041489">
    <property type="entry name" value="PDZ_6"/>
</dbReference>
<dbReference type="Pfam" id="PF17820">
    <property type="entry name" value="PDZ_6"/>
    <property type="match status" value="1"/>
</dbReference>
<dbReference type="InterPro" id="IPR004447">
    <property type="entry name" value="Peptidase_S41A"/>
</dbReference>
<dbReference type="Gene3D" id="3.90.226.10">
    <property type="entry name" value="2-enoyl-CoA Hydratase, Chain A, domain 1"/>
    <property type="match status" value="1"/>
</dbReference>
<gene>
    <name evidence="7" type="ORF">A2994_03905</name>
</gene>
<dbReference type="GO" id="GO:0030288">
    <property type="term" value="C:outer membrane-bounded periplasmic space"/>
    <property type="evidence" value="ECO:0007669"/>
    <property type="project" value="TreeGrafter"/>
</dbReference>
<evidence type="ECO:0000256" key="1">
    <source>
        <dbReference type="ARBA" id="ARBA00009179"/>
    </source>
</evidence>
<dbReference type="FunFam" id="2.30.42.10:FF:000063">
    <property type="entry name" value="Peptidase, S41 family"/>
    <property type="match status" value="1"/>
</dbReference>
<dbReference type="GO" id="GO:0008236">
    <property type="term" value="F:serine-type peptidase activity"/>
    <property type="evidence" value="ECO:0007669"/>
    <property type="project" value="UniProtKB-KW"/>
</dbReference>